<evidence type="ECO:0000313" key="8">
    <source>
        <dbReference type="EMBL" id="KDN49909.1"/>
    </source>
</evidence>
<dbReference type="InterPro" id="IPR001714">
    <property type="entry name" value="Pept_M24_MAP"/>
</dbReference>
<dbReference type="Pfam" id="PF00557">
    <property type="entry name" value="Peptidase_M24"/>
    <property type="match status" value="1"/>
</dbReference>
<organism evidence="8 9">
    <name type="scientific">Tilletiaria anomala (strain ATCC 24038 / CBS 436.72 / UBC 951)</name>
    <dbReference type="NCBI Taxonomy" id="1037660"/>
    <lineage>
        <taxon>Eukaryota</taxon>
        <taxon>Fungi</taxon>
        <taxon>Dikarya</taxon>
        <taxon>Basidiomycota</taxon>
        <taxon>Ustilaginomycotina</taxon>
        <taxon>Exobasidiomycetes</taxon>
        <taxon>Georgefischeriales</taxon>
        <taxon>Tilletiariaceae</taxon>
        <taxon>Tilletiaria</taxon>
    </lineage>
</organism>
<dbReference type="InterPro" id="IPR001131">
    <property type="entry name" value="Peptidase_M24B_aminopep-P_CS"/>
</dbReference>
<comment type="caution">
    <text evidence="8">The sequence shown here is derived from an EMBL/GenBank/DDBJ whole genome shotgun (WGS) entry which is preliminary data.</text>
</comment>
<dbReference type="InterPro" id="IPR007865">
    <property type="entry name" value="Aminopep_P_N"/>
</dbReference>
<feature type="compositionally biased region" description="Polar residues" evidence="6">
    <location>
        <begin position="18"/>
        <end position="28"/>
    </location>
</feature>
<dbReference type="SUPFAM" id="SSF53092">
    <property type="entry name" value="Creatinase/prolidase N-terminal domain"/>
    <property type="match status" value="1"/>
</dbReference>
<dbReference type="PROSITE" id="PS00491">
    <property type="entry name" value="PROLINE_PEPTIDASE"/>
    <property type="match status" value="1"/>
</dbReference>
<dbReference type="InterPro" id="IPR000994">
    <property type="entry name" value="Pept_M24"/>
</dbReference>
<dbReference type="InParanoid" id="A0A066WFS2"/>
<dbReference type="Gene3D" id="3.40.350.10">
    <property type="entry name" value="Creatinase/prolidase N-terminal domain"/>
    <property type="match status" value="1"/>
</dbReference>
<feature type="region of interest" description="Disordered" evidence="6">
    <location>
        <begin position="18"/>
        <end position="66"/>
    </location>
</feature>
<proteinExistence type="inferred from homology"/>
<dbReference type="InterPro" id="IPR036005">
    <property type="entry name" value="Creatinase/aminopeptidase-like"/>
</dbReference>
<keyword evidence="5" id="KW-0464">Manganese</keyword>
<dbReference type="OMA" id="DSYFWYL"/>
<dbReference type="Pfam" id="PF05195">
    <property type="entry name" value="AMP_N"/>
    <property type="match status" value="1"/>
</dbReference>
<dbReference type="STRING" id="1037660.A0A066WFS2"/>
<dbReference type="GO" id="GO:0005739">
    <property type="term" value="C:mitochondrion"/>
    <property type="evidence" value="ECO:0007669"/>
    <property type="project" value="TreeGrafter"/>
</dbReference>
<dbReference type="SUPFAM" id="SSF55920">
    <property type="entry name" value="Creatinase/aminopeptidase"/>
    <property type="match status" value="1"/>
</dbReference>
<evidence type="ECO:0000256" key="5">
    <source>
        <dbReference type="ARBA" id="ARBA00023211"/>
    </source>
</evidence>
<name>A0A066WFS2_TILAU</name>
<dbReference type="Proteomes" id="UP000027361">
    <property type="component" value="Unassembled WGS sequence"/>
</dbReference>
<feature type="domain" description="Aminopeptidase P N-terminal" evidence="7">
    <location>
        <begin position="113"/>
        <end position="253"/>
    </location>
</feature>
<dbReference type="GO" id="GO:0006508">
    <property type="term" value="P:proteolysis"/>
    <property type="evidence" value="ECO:0007669"/>
    <property type="project" value="TreeGrafter"/>
</dbReference>
<dbReference type="Gene3D" id="3.90.230.10">
    <property type="entry name" value="Creatinase/methionine aminopeptidase superfamily"/>
    <property type="match status" value="1"/>
</dbReference>
<comment type="cofactor">
    <cofactor evidence="1">
        <name>Mn(2+)</name>
        <dbReference type="ChEBI" id="CHEBI:29035"/>
    </cofactor>
</comment>
<dbReference type="InterPro" id="IPR029149">
    <property type="entry name" value="Creatin/AminoP/Spt16_N"/>
</dbReference>
<evidence type="ECO:0000259" key="7">
    <source>
        <dbReference type="SMART" id="SM01011"/>
    </source>
</evidence>
<dbReference type="PANTHER" id="PTHR43226:SF4">
    <property type="entry name" value="XAA-PRO AMINOPEPTIDASE 3"/>
    <property type="match status" value="1"/>
</dbReference>
<keyword evidence="3" id="KW-0479">Metal-binding</keyword>
<dbReference type="HOGENOM" id="CLU_017266_1_1_1"/>
<comment type="similarity">
    <text evidence="2">Belongs to the peptidase M24B family.</text>
</comment>
<gene>
    <name evidence="8" type="ORF">K437DRAFT_255161</name>
</gene>
<dbReference type="GeneID" id="25264082"/>
<dbReference type="OrthoDB" id="4215474at2759"/>
<sequence length="610" mass="67117">MACCVRCSASTSHNALRRLASSSGTPQLIQRRHQARSASSAAQHVDIPSQEKKGKGKEPVSTGGGAFGGLMRSYGQPLPFSHPHLFPKRLSLSAGADVDPVGGVAVEDLTPGIPSSEYAERRQKLMDALPEGSVVVAMSGRVKPMSGKICYRFRQETNFHYLTGFLEADACVLIEKQSSSLKGYKMTMFVPGRGDEQDEMWNGPRTGTDGAEQFFGADEAYEMDAGRLLTYLRNVLPSYDHVYVEPPASPTNPRPSSRGATFGKSSQGNIIDYLSPPSGNPFDLFSRKAEFETIVKLLQDSRKCRPLHREVEKLRFRKSMNELRLMKRAGNISASAMTSTMGLDIVPGVTTEAHVQAHFEYKCAMATGLSIKPAYVPVVASGSKGLTIHYINNDGVIQDGDLICMDAGAEVDGYASDITRAWPANGKFSGPQRDIYEVLLRTLKGCTALATESQRHSLSDLHRRSVEMLRVEMRDLGGFSSLGAGVLERTLYPHYIGHWLGMDLHDTPTIERSTELEEGVVLTIEPGLYIPFDDRFPKHYQGIGIRLEDDVAVLKDGNVVLSADVPKEIVDVEAACHRFLDVRENTRLMSDKQRLQIDEEQHHAAQSAQQ</sequence>
<keyword evidence="9" id="KW-1185">Reference proteome</keyword>
<keyword evidence="4" id="KW-0378">Hydrolase</keyword>
<evidence type="ECO:0000313" key="9">
    <source>
        <dbReference type="Proteomes" id="UP000027361"/>
    </source>
</evidence>
<dbReference type="FunCoup" id="A0A066WFS2">
    <property type="interactions" value="282"/>
</dbReference>
<protein>
    <recommendedName>
        <fullName evidence="7">Aminopeptidase P N-terminal domain-containing protein</fullName>
    </recommendedName>
</protein>
<dbReference type="SMART" id="SM01011">
    <property type="entry name" value="AMP_N"/>
    <property type="match status" value="1"/>
</dbReference>
<dbReference type="PRINTS" id="PR00599">
    <property type="entry name" value="MAPEPTIDASE"/>
</dbReference>
<dbReference type="PANTHER" id="PTHR43226">
    <property type="entry name" value="XAA-PRO AMINOPEPTIDASE 3"/>
    <property type="match status" value="1"/>
</dbReference>
<dbReference type="GO" id="GO:0030145">
    <property type="term" value="F:manganese ion binding"/>
    <property type="evidence" value="ECO:0007669"/>
    <property type="project" value="InterPro"/>
</dbReference>
<evidence type="ECO:0000256" key="3">
    <source>
        <dbReference type="ARBA" id="ARBA00022723"/>
    </source>
</evidence>
<feature type="compositionally biased region" description="Basic and acidic residues" evidence="6">
    <location>
        <begin position="49"/>
        <end position="58"/>
    </location>
</feature>
<dbReference type="AlphaFoldDB" id="A0A066WFS2"/>
<dbReference type="RefSeq" id="XP_013244423.1">
    <property type="nucleotide sequence ID" value="XM_013388969.1"/>
</dbReference>
<dbReference type="GO" id="GO:0070006">
    <property type="term" value="F:metalloaminopeptidase activity"/>
    <property type="evidence" value="ECO:0007669"/>
    <property type="project" value="InterPro"/>
</dbReference>
<evidence type="ECO:0000256" key="1">
    <source>
        <dbReference type="ARBA" id="ARBA00001936"/>
    </source>
</evidence>
<accession>A0A066WFS2</accession>
<dbReference type="InterPro" id="IPR052433">
    <property type="entry name" value="X-Pro_dipept-like"/>
</dbReference>
<reference evidence="8 9" key="1">
    <citation type="submission" date="2014-05" db="EMBL/GenBank/DDBJ databases">
        <title>Draft genome sequence of a rare smut relative, Tilletiaria anomala UBC 951.</title>
        <authorList>
            <consortium name="DOE Joint Genome Institute"/>
            <person name="Toome M."/>
            <person name="Kuo A."/>
            <person name="Henrissat B."/>
            <person name="Lipzen A."/>
            <person name="Tritt A."/>
            <person name="Yoshinaga Y."/>
            <person name="Zane M."/>
            <person name="Barry K."/>
            <person name="Grigoriev I.V."/>
            <person name="Spatafora J.W."/>
            <person name="Aimea M.C."/>
        </authorList>
    </citation>
    <scope>NUCLEOTIDE SEQUENCE [LARGE SCALE GENOMIC DNA]</scope>
    <source>
        <strain evidence="8 9">UBC 951</strain>
    </source>
</reference>
<dbReference type="EMBL" id="JMSN01000020">
    <property type="protein sequence ID" value="KDN49909.1"/>
    <property type="molecule type" value="Genomic_DNA"/>
</dbReference>
<evidence type="ECO:0000256" key="2">
    <source>
        <dbReference type="ARBA" id="ARBA00008766"/>
    </source>
</evidence>
<evidence type="ECO:0000256" key="6">
    <source>
        <dbReference type="SAM" id="MobiDB-lite"/>
    </source>
</evidence>
<evidence type="ECO:0000256" key="4">
    <source>
        <dbReference type="ARBA" id="ARBA00022801"/>
    </source>
</evidence>